<evidence type="ECO:0000256" key="6">
    <source>
        <dbReference type="ARBA" id="ARBA00023136"/>
    </source>
</evidence>
<dbReference type="InterPro" id="IPR051258">
    <property type="entry name" value="Diverse_Substrate_Transporter"/>
</dbReference>
<comment type="caution">
    <text evidence="9">The sequence shown here is derived from an EMBL/GenBank/DDBJ whole genome shotgun (WGS) entry which is preliminary data.</text>
</comment>
<feature type="transmembrane region" description="Helical" evidence="7">
    <location>
        <begin position="147"/>
        <end position="166"/>
    </location>
</feature>
<protein>
    <submittedName>
        <fullName evidence="9">DMT family transporter</fullName>
    </submittedName>
</protein>
<evidence type="ECO:0000256" key="5">
    <source>
        <dbReference type="ARBA" id="ARBA00022989"/>
    </source>
</evidence>
<dbReference type="InterPro" id="IPR037185">
    <property type="entry name" value="EmrE-like"/>
</dbReference>
<feature type="transmembrane region" description="Helical" evidence="7">
    <location>
        <begin position="64"/>
        <end position="87"/>
    </location>
</feature>
<evidence type="ECO:0000256" key="4">
    <source>
        <dbReference type="ARBA" id="ARBA00022692"/>
    </source>
</evidence>
<dbReference type="RefSeq" id="WP_253062852.1">
    <property type="nucleotide sequence ID" value="NZ_JAMXWM010000016.1"/>
</dbReference>
<feature type="transmembrane region" description="Helical" evidence="7">
    <location>
        <begin position="200"/>
        <end position="223"/>
    </location>
</feature>
<keyword evidence="3" id="KW-1003">Cell membrane</keyword>
<feature type="transmembrane region" description="Helical" evidence="7">
    <location>
        <begin position="7"/>
        <end position="25"/>
    </location>
</feature>
<accession>A0ABW5S049</accession>
<evidence type="ECO:0000256" key="2">
    <source>
        <dbReference type="ARBA" id="ARBA00007362"/>
    </source>
</evidence>
<proteinExistence type="inferred from homology"/>
<comment type="similarity">
    <text evidence="2">Belongs to the EamA transporter family.</text>
</comment>
<reference evidence="10" key="1">
    <citation type="journal article" date="2019" name="Int. J. Syst. Evol. Microbiol.">
        <title>The Global Catalogue of Microorganisms (GCM) 10K type strain sequencing project: providing services to taxonomists for standard genome sequencing and annotation.</title>
        <authorList>
            <consortium name="The Broad Institute Genomics Platform"/>
            <consortium name="The Broad Institute Genome Sequencing Center for Infectious Disease"/>
            <person name="Wu L."/>
            <person name="Ma J."/>
        </authorList>
    </citation>
    <scope>NUCLEOTIDE SEQUENCE [LARGE SCALE GENOMIC DNA]</scope>
    <source>
        <strain evidence="10">TISTR 2466</strain>
    </source>
</reference>
<dbReference type="Pfam" id="PF00892">
    <property type="entry name" value="EamA"/>
    <property type="match status" value="2"/>
</dbReference>
<feature type="domain" description="EamA" evidence="8">
    <location>
        <begin position="144"/>
        <end position="277"/>
    </location>
</feature>
<gene>
    <name evidence="9" type="ORF">ACFSUE_03970</name>
</gene>
<keyword evidence="4 7" id="KW-0812">Transmembrane</keyword>
<dbReference type="SUPFAM" id="SSF103481">
    <property type="entry name" value="Multidrug resistance efflux transporter EmrE"/>
    <property type="match status" value="2"/>
</dbReference>
<dbReference type="PANTHER" id="PTHR42920:SF5">
    <property type="entry name" value="EAMA DOMAIN-CONTAINING PROTEIN"/>
    <property type="match status" value="1"/>
</dbReference>
<evidence type="ECO:0000313" key="9">
    <source>
        <dbReference type="EMBL" id="MFD2692788.1"/>
    </source>
</evidence>
<keyword evidence="6 7" id="KW-0472">Membrane</keyword>
<sequence length="305" mass="33767">MNQKKADWVLVMVTVLWGTSYLFMKTGLDDLGIFTFIALRFLIAFIIMALFFHRALLHTDFRTLVYSLLQSLMLLGVFAFLMFGMLTTSASKVGFLNSLTVIFVPLLHLLITRRLPSRRMMTGAGVSLIGIFLLTGTSSLMLSSGDLFCIIGALFNAGYIIFAGHVSKQVPALAFSIWQMGFTGALSLLLALILEPFQLPVTLMAWTSVLGLAILCSAVGYLLQNIAQKYTSDLHAGLIFSLEPVFAALFAYLFVGERLSAQASIGAVLVLFSIVIMEIRLGDERKMLRTWFAVSLFKKFSRPDK</sequence>
<feature type="transmembrane region" description="Helical" evidence="7">
    <location>
        <begin position="93"/>
        <end position="111"/>
    </location>
</feature>
<feature type="transmembrane region" description="Helical" evidence="7">
    <location>
        <begin position="173"/>
        <end position="194"/>
    </location>
</feature>
<dbReference type="InterPro" id="IPR000620">
    <property type="entry name" value="EamA_dom"/>
</dbReference>
<evidence type="ECO:0000259" key="8">
    <source>
        <dbReference type="Pfam" id="PF00892"/>
    </source>
</evidence>
<evidence type="ECO:0000313" key="10">
    <source>
        <dbReference type="Proteomes" id="UP001597399"/>
    </source>
</evidence>
<evidence type="ECO:0000256" key="7">
    <source>
        <dbReference type="SAM" id="Phobius"/>
    </source>
</evidence>
<evidence type="ECO:0000256" key="1">
    <source>
        <dbReference type="ARBA" id="ARBA00004651"/>
    </source>
</evidence>
<keyword evidence="5 7" id="KW-1133">Transmembrane helix</keyword>
<keyword evidence="10" id="KW-1185">Reference proteome</keyword>
<dbReference type="Proteomes" id="UP001597399">
    <property type="component" value="Unassembled WGS sequence"/>
</dbReference>
<feature type="domain" description="EamA" evidence="8">
    <location>
        <begin position="6"/>
        <end position="135"/>
    </location>
</feature>
<feature type="transmembrane region" description="Helical" evidence="7">
    <location>
        <begin position="123"/>
        <end position="141"/>
    </location>
</feature>
<name>A0ABW5S049_9BACL</name>
<dbReference type="EMBL" id="JBHUMQ010000010">
    <property type="protein sequence ID" value="MFD2692788.1"/>
    <property type="molecule type" value="Genomic_DNA"/>
</dbReference>
<comment type="subcellular location">
    <subcellularLocation>
        <location evidence="1">Cell membrane</location>
        <topology evidence="1">Multi-pass membrane protein</topology>
    </subcellularLocation>
</comment>
<dbReference type="PANTHER" id="PTHR42920">
    <property type="entry name" value="OS03G0707200 PROTEIN-RELATED"/>
    <property type="match status" value="1"/>
</dbReference>
<feature type="transmembrane region" description="Helical" evidence="7">
    <location>
        <begin position="31"/>
        <end position="52"/>
    </location>
</feature>
<feature type="transmembrane region" description="Helical" evidence="7">
    <location>
        <begin position="235"/>
        <end position="255"/>
    </location>
</feature>
<feature type="transmembrane region" description="Helical" evidence="7">
    <location>
        <begin position="261"/>
        <end position="279"/>
    </location>
</feature>
<evidence type="ECO:0000256" key="3">
    <source>
        <dbReference type="ARBA" id="ARBA00022475"/>
    </source>
</evidence>
<organism evidence="9 10">
    <name type="scientific">Sporolactobacillus shoreicorticis</name>
    <dbReference type="NCBI Taxonomy" id="1923877"/>
    <lineage>
        <taxon>Bacteria</taxon>
        <taxon>Bacillati</taxon>
        <taxon>Bacillota</taxon>
        <taxon>Bacilli</taxon>
        <taxon>Bacillales</taxon>
        <taxon>Sporolactobacillaceae</taxon>
        <taxon>Sporolactobacillus</taxon>
    </lineage>
</organism>